<dbReference type="InterPro" id="IPR004919">
    <property type="entry name" value="GmrSD_N"/>
</dbReference>
<dbReference type="RefSeq" id="WP_347167962.1">
    <property type="nucleotide sequence ID" value="NZ_JBDNCH010000002.1"/>
</dbReference>
<proteinExistence type="predicted"/>
<dbReference type="AlphaFoldDB" id="A0AAW9SN25"/>
<organism evidence="2 3">
    <name type="scientific">Ponticoccus litoralis</name>
    <dbReference type="NCBI Taxonomy" id="422297"/>
    <lineage>
        <taxon>Bacteria</taxon>
        <taxon>Pseudomonadati</taxon>
        <taxon>Pseudomonadota</taxon>
        <taxon>Alphaproteobacteria</taxon>
        <taxon>Rhodobacterales</taxon>
        <taxon>Roseobacteraceae</taxon>
        <taxon>Ponticoccus</taxon>
    </lineage>
</organism>
<dbReference type="Pfam" id="PF03235">
    <property type="entry name" value="GmrSD_N"/>
    <property type="match status" value="1"/>
</dbReference>
<evidence type="ECO:0000259" key="1">
    <source>
        <dbReference type="Pfam" id="PF03235"/>
    </source>
</evidence>
<dbReference type="PANTHER" id="PTHR39639:SF1">
    <property type="entry name" value="DUF262 DOMAIN-CONTAINING PROTEIN"/>
    <property type="match status" value="1"/>
</dbReference>
<sequence>MMSLQDQVNSAKRTVNTDTLSFSINEFIGMYESGEININPAFQRTFRWGPEQQSNLIESLLIGVPLPPVFVYENIDGTWELIDGLQRSSTIIKFFGKLKAAGTDDLQPPSILSATEYLPDLNNVVWQKSALIEGVPFDEQIELDSAQQLFLKRCRINVEVLKQPSSNETKFDLFQRLNRGGSAANDQEIRTCLVVMKSPEFAEVLTSFASFNEMQELCKLSPDDVKKQRDVEFATRIVCHTYKDLRPRDDLNEFLDRSVLEIIDEADLEELKERYFGSIRMVYAAGDDALLPRQGRRKVFTLQGLETIIVGVCRNYRKIVQLSNPDEFVSKRIDDFWSSEEMKVYTSSGMSASDRIRQTVPLGDHWFAPE</sequence>
<name>A0AAW9SN25_9RHOB</name>
<dbReference type="EMBL" id="JBDNCH010000002">
    <property type="protein sequence ID" value="MEN9060902.1"/>
    <property type="molecule type" value="Genomic_DNA"/>
</dbReference>
<reference evidence="2 3" key="1">
    <citation type="submission" date="2024-05" db="EMBL/GenBank/DDBJ databases">
        <title>Genome sequence of Ponticoccus litoralis KCCM 90028.</title>
        <authorList>
            <person name="Kim J.M."/>
            <person name="Lee J.K."/>
            <person name="Choi B.J."/>
            <person name="Bayburt H."/>
            <person name="Baek J.H."/>
            <person name="Jeon C.O."/>
        </authorList>
    </citation>
    <scope>NUCLEOTIDE SEQUENCE [LARGE SCALE GENOMIC DNA]</scope>
    <source>
        <strain evidence="2 3">KCCM 90028</strain>
    </source>
</reference>
<accession>A0AAW9SN25</accession>
<evidence type="ECO:0000313" key="2">
    <source>
        <dbReference type="EMBL" id="MEN9060902.1"/>
    </source>
</evidence>
<evidence type="ECO:0000313" key="3">
    <source>
        <dbReference type="Proteomes" id="UP001428774"/>
    </source>
</evidence>
<feature type="domain" description="GmrSD restriction endonucleases N-terminal" evidence="1">
    <location>
        <begin position="26"/>
        <end position="193"/>
    </location>
</feature>
<dbReference type="PANTHER" id="PTHR39639">
    <property type="entry name" value="CHROMOSOME 16, WHOLE GENOME SHOTGUN SEQUENCE"/>
    <property type="match status" value="1"/>
</dbReference>
<dbReference type="Proteomes" id="UP001428774">
    <property type="component" value="Unassembled WGS sequence"/>
</dbReference>
<keyword evidence="3" id="KW-1185">Reference proteome</keyword>
<comment type="caution">
    <text evidence="2">The sequence shown here is derived from an EMBL/GenBank/DDBJ whole genome shotgun (WGS) entry which is preliminary data.</text>
</comment>
<gene>
    <name evidence="2" type="ORF">ABFB10_07455</name>
</gene>
<protein>
    <submittedName>
        <fullName evidence="2">DUF262 domain-containing protein</fullName>
    </submittedName>
</protein>